<reference evidence="2 3" key="1">
    <citation type="submission" date="2020-03" db="EMBL/GenBank/DDBJ databases">
        <title>Draft Genome Sequence of Cudoniella acicularis.</title>
        <authorList>
            <person name="Buettner E."/>
            <person name="Kellner H."/>
        </authorList>
    </citation>
    <scope>NUCLEOTIDE SEQUENCE [LARGE SCALE GENOMIC DNA]</scope>
    <source>
        <strain evidence="2 3">DSM 108380</strain>
    </source>
</reference>
<dbReference type="AlphaFoldDB" id="A0A8H4QF60"/>
<evidence type="ECO:0000313" key="2">
    <source>
        <dbReference type="EMBL" id="KAF4609819.1"/>
    </source>
</evidence>
<organism evidence="2 3">
    <name type="scientific">Cudoniella acicularis</name>
    <dbReference type="NCBI Taxonomy" id="354080"/>
    <lineage>
        <taxon>Eukaryota</taxon>
        <taxon>Fungi</taxon>
        <taxon>Dikarya</taxon>
        <taxon>Ascomycota</taxon>
        <taxon>Pezizomycotina</taxon>
        <taxon>Leotiomycetes</taxon>
        <taxon>Helotiales</taxon>
        <taxon>Tricladiaceae</taxon>
        <taxon>Cudoniella</taxon>
    </lineage>
</organism>
<feature type="region of interest" description="Disordered" evidence="1">
    <location>
        <begin position="1"/>
        <end position="39"/>
    </location>
</feature>
<name>A0A8H4QF60_9HELO</name>
<dbReference type="Proteomes" id="UP000566819">
    <property type="component" value="Unassembled WGS sequence"/>
</dbReference>
<evidence type="ECO:0000313" key="3">
    <source>
        <dbReference type="Proteomes" id="UP000566819"/>
    </source>
</evidence>
<keyword evidence="3" id="KW-1185">Reference proteome</keyword>
<dbReference type="EMBL" id="JAAMPI010002712">
    <property type="protein sequence ID" value="KAF4609819.1"/>
    <property type="molecule type" value="Genomic_DNA"/>
</dbReference>
<gene>
    <name evidence="2" type="ORF">G7Y89_g15804</name>
</gene>
<evidence type="ECO:0000256" key="1">
    <source>
        <dbReference type="SAM" id="MobiDB-lite"/>
    </source>
</evidence>
<sequence length="74" mass="8035">MLGESKAGGGDGDLDMLIDHEDAEGERDEDGEEDDEDEGHQAVIQLHAEAAARQAEEALRTVGRKYGNQTIVRL</sequence>
<accession>A0A8H4QF60</accession>
<proteinExistence type="predicted"/>
<feature type="compositionally biased region" description="Acidic residues" evidence="1">
    <location>
        <begin position="12"/>
        <end position="38"/>
    </location>
</feature>
<protein>
    <submittedName>
        <fullName evidence="2">Uncharacterized protein</fullName>
    </submittedName>
</protein>
<comment type="caution">
    <text evidence="2">The sequence shown here is derived from an EMBL/GenBank/DDBJ whole genome shotgun (WGS) entry which is preliminary data.</text>
</comment>
<feature type="compositionally biased region" description="Gly residues" evidence="1">
    <location>
        <begin position="1"/>
        <end position="11"/>
    </location>
</feature>